<protein>
    <recommendedName>
        <fullName evidence="4">Polysaccharide biosynthesis protein</fullName>
    </recommendedName>
</protein>
<reference evidence="2 3" key="1">
    <citation type="submission" date="2016-08" db="EMBL/GenBank/DDBJ databases">
        <title>Genome sequence of Clavibacter michiganensis spp strain CFBP7494.</title>
        <authorList>
            <person name="Thapa S.P."/>
            <person name="Coaker G."/>
            <person name="Jacques M.-A."/>
        </authorList>
    </citation>
    <scope>NUCLEOTIDE SEQUENCE [LARGE SCALE GENOMIC DNA]</scope>
    <source>
        <strain evidence="2">CFBP7494</strain>
    </source>
</reference>
<dbReference type="AlphaFoldDB" id="A0A251YE40"/>
<evidence type="ECO:0000256" key="1">
    <source>
        <dbReference type="SAM" id="Phobius"/>
    </source>
</evidence>
<dbReference type="RefSeq" id="WP_086519990.1">
    <property type="nucleotide sequence ID" value="NZ_MDJW01000002.1"/>
</dbReference>
<feature type="transmembrane region" description="Helical" evidence="1">
    <location>
        <begin position="330"/>
        <end position="354"/>
    </location>
</feature>
<evidence type="ECO:0000313" key="3">
    <source>
        <dbReference type="Proteomes" id="UP000194837"/>
    </source>
</evidence>
<keyword evidence="1" id="KW-1133">Transmembrane helix</keyword>
<dbReference type="EMBL" id="MDJW01000002">
    <property type="protein sequence ID" value="OUE22502.1"/>
    <property type="molecule type" value="Genomic_DNA"/>
</dbReference>
<proteinExistence type="predicted"/>
<feature type="transmembrane region" description="Helical" evidence="1">
    <location>
        <begin position="50"/>
        <end position="74"/>
    </location>
</feature>
<evidence type="ECO:0000313" key="2">
    <source>
        <dbReference type="EMBL" id="OUE22502.1"/>
    </source>
</evidence>
<evidence type="ECO:0008006" key="4">
    <source>
        <dbReference type="Google" id="ProtNLM"/>
    </source>
</evidence>
<feature type="transmembrane region" description="Helical" evidence="1">
    <location>
        <begin position="16"/>
        <end position="38"/>
    </location>
</feature>
<feature type="transmembrane region" description="Helical" evidence="1">
    <location>
        <begin position="150"/>
        <end position="171"/>
    </location>
</feature>
<feature type="transmembrane region" description="Helical" evidence="1">
    <location>
        <begin position="95"/>
        <end position="116"/>
    </location>
</feature>
<feature type="transmembrane region" description="Helical" evidence="1">
    <location>
        <begin position="361"/>
        <end position="381"/>
    </location>
</feature>
<name>A0A251YE40_9MICO</name>
<gene>
    <name evidence="2" type="ORF">BFL34_00027</name>
</gene>
<feature type="transmembrane region" description="Helical" evidence="1">
    <location>
        <begin position="291"/>
        <end position="318"/>
    </location>
</feature>
<sequence length="414" mass="42608">MPTDSVKPQGATQAKVPFMVASFTLNAATTAVLPFLILPQAIALLGEGGWASIAIGAAVGNFGAIAISLGWAITGPVHVSAADPVTRRELYVDSLRTRFAACAPVIVACALLAALIAPSRDVAALSAVVSSLAGLSAGWYYIGAGEPLALLFRVTLLTLIPALLGAHVAAMTADVRWYLHCTIAGELASLAACSFDILRRTSAPTHGRPRKPVWRVMRSQSHSISTALLAGTYVTLPLPIVGVLIPGSAPAFAAALSLLQFANVLARPATHTLQAWVPRGGRDRVHARARRALGIALAGALPYASVVGVFVFMTVPALTQQRIVTSPASAALIGATAAAIIVSQISGLVCLAALGRMRSVMTSTLVGACVGIAALPIGALLGQDEGAWAALFTAELAVTIYQVLVLRAAWKDPS</sequence>
<keyword evidence="1" id="KW-0812">Transmembrane</keyword>
<organism evidence="2 3">
    <name type="scientific">Clavibacter michiganensis</name>
    <dbReference type="NCBI Taxonomy" id="28447"/>
    <lineage>
        <taxon>Bacteria</taxon>
        <taxon>Bacillati</taxon>
        <taxon>Actinomycetota</taxon>
        <taxon>Actinomycetes</taxon>
        <taxon>Micrococcales</taxon>
        <taxon>Microbacteriaceae</taxon>
        <taxon>Clavibacter</taxon>
    </lineage>
</organism>
<dbReference type="Proteomes" id="UP000194837">
    <property type="component" value="Unassembled WGS sequence"/>
</dbReference>
<accession>A0A251YE40</accession>
<comment type="caution">
    <text evidence="2">The sequence shown here is derived from an EMBL/GenBank/DDBJ whole genome shotgun (WGS) entry which is preliminary data.</text>
</comment>
<feature type="transmembrane region" description="Helical" evidence="1">
    <location>
        <begin position="387"/>
        <end position="410"/>
    </location>
</feature>
<feature type="transmembrane region" description="Helical" evidence="1">
    <location>
        <begin position="122"/>
        <end position="143"/>
    </location>
</feature>
<keyword evidence="1" id="KW-0472">Membrane</keyword>